<evidence type="ECO:0000313" key="2">
    <source>
        <dbReference type="Proteomes" id="UP000295497"/>
    </source>
</evidence>
<evidence type="ECO:0008006" key="3">
    <source>
        <dbReference type="Google" id="ProtNLM"/>
    </source>
</evidence>
<dbReference type="EMBL" id="CP012672">
    <property type="protein sequence ID" value="AUX33535.1"/>
    <property type="molecule type" value="Genomic_DNA"/>
</dbReference>
<organism evidence="1 2">
    <name type="scientific">Sorangium cellulosum</name>
    <name type="common">Polyangium cellulosum</name>
    <dbReference type="NCBI Taxonomy" id="56"/>
    <lineage>
        <taxon>Bacteria</taxon>
        <taxon>Pseudomonadati</taxon>
        <taxon>Myxococcota</taxon>
        <taxon>Polyangia</taxon>
        <taxon>Polyangiales</taxon>
        <taxon>Polyangiaceae</taxon>
        <taxon>Sorangium</taxon>
    </lineage>
</organism>
<reference evidence="1 2" key="1">
    <citation type="submission" date="2015-09" db="EMBL/GenBank/DDBJ databases">
        <title>Sorangium comparison.</title>
        <authorList>
            <person name="Zaburannyi N."/>
            <person name="Bunk B."/>
            <person name="Overmann J."/>
            <person name="Mueller R."/>
        </authorList>
    </citation>
    <scope>NUCLEOTIDE SEQUENCE [LARGE SCALE GENOMIC DNA]</scope>
    <source>
        <strain evidence="1 2">So ce836</strain>
    </source>
</reference>
<sequence length="193" mass="21585">MNVLVIPEDSRRDKDLLKPIIQALMAEIGRPRAKVRVCEKPVLGGVAEALKWERISTILDLWGGQTDLFLLIVDRDGAQNAGRRAALDSLEQRSASLPAGDRVLLGELAIEEIEVWVLAGHNLPSGWKWRDIRTDPHPKESYFASFLTEHRKLSSDAAGRAIVAEEAARSIRRVLQLCPEDLGRLAERIRARL</sequence>
<evidence type="ECO:0000313" key="1">
    <source>
        <dbReference type="EMBL" id="AUX33535.1"/>
    </source>
</evidence>
<name>A0A4P2QTD3_SORCE</name>
<dbReference type="AlphaFoldDB" id="A0A4P2QTD3"/>
<accession>A0A4P2QTD3</accession>
<protein>
    <recommendedName>
        <fullName evidence="3">DUF4276 family protein</fullName>
    </recommendedName>
</protein>
<proteinExistence type="predicted"/>
<gene>
    <name evidence="1" type="ORF">SOCE836_056950</name>
</gene>
<dbReference type="Proteomes" id="UP000295497">
    <property type="component" value="Chromosome"/>
</dbReference>